<dbReference type="Gene3D" id="3.40.50.2300">
    <property type="match status" value="1"/>
</dbReference>
<dbReference type="InterPro" id="IPR011006">
    <property type="entry name" value="CheY-like_superfamily"/>
</dbReference>
<dbReference type="PROSITE" id="PS50110">
    <property type="entry name" value="RESPONSE_REGULATORY"/>
    <property type="match status" value="1"/>
</dbReference>
<dbReference type="Pfam" id="PF00072">
    <property type="entry name" value="Response_reg"/>
    <property type="match status" value="1"/>
</dbReference>
<dbReference type="PANTHER" id="PTHR45339">
    <property type="entry name" value="HYBRID SIGNAL TRANSDUCTION HISTIDINE KINASE J"/>
    <property type="match status" value="1"/>
</dbReference>
<dbReference type="InterPro" id="IPR001789">
    <property type="entry name" value="Sig_transdc_resp-reg_receiver"/>
</dbReference>
<evidence type="ECO:0000313" key="5">
    <source>
        <dbReference type="Proteomes" id="UP000603545"/>
    </source>
</evidence>
<comment type="caution">
    <text evidence="4">The sequence shown here is derived from an EMBL/GenBank/DDBJ whole genome shotgun (WGS) entry which is preliminary data.</text>
</comment>
<reference evidence="4 5" key="1">
    <citation type="submission" date="2020-08" db="EMBL/GenBank/DDBJ databases">
        <title>Bridging the membrane lipid divide: bacteria of the FCB group superphylum have the potential to synthesize archaeal ether lipids.</title>
        <authorList>
            <person name="Villanueva L."/>
            <person name="Von Meijenfeldt F.A.B."/>
            <person name="Westbye A.B."/>
            <person name="Yadav S."/>
            <person name="Hopmans E.C."/>
            <person name="Dutilh B.E."/>
            <person name="Sinninghe Damste J.S."/>
        </authorList>
    </citation>
    <scope>NUCLEOTIDE SEQUENCE [LARGE SCALE GENOMIC DNA]</scope>
    <source>
        <strain evidence="4">NIOZ-UU82</strain>
    </source>
</reference>
<evidence type="ECO:0000256" key="2">
    <source>
        <dbReference type="PROSITE-ProRule" id="PRU00169"/>
    </source>
</evidence>
<proteinExistence type="predicted"/>
<gene>
    <name evidence="4" type="ORF">H8E80_06855</name>
</gene>
<dbReference type="PANTHER" id="PTHR45339:SF3">
    <property type="entry name" value="HISTIDINE KINASE"/>
    <property type="match status" value="1"/>
</dbReference>
<comment type="caution">
    <text evidence="2">Lacks conserved residue(s) required for the propagation of feature annotation.</text>
</comment>
<name>A0A8J6N5L0_9BACT</name>
<evidence type="ECO:0000313" key="4">
    <source>
        <dbReference type="EMBL" id="MBC8199748.1"/>
    </source>
</evidence>
<dbReference type="Proteomes" id="UP000603545">
    <property type="component" value="Unassembled WGS sequence"/>
</dbReference>
<dbReference type="EMBL" id="JACNLL010000063">
    <property type="protein sequence ID" value="MBC8199748.1"/>
    <property type="molecule type" value="Genomic_DNA"/>
</dbReference>
<organism evidence="4 5">
    <name type="scientific">Candidatus Desulfaltia bathyphila</name>
    <dbReference type="NCBI Taxonomy" id="2841697"/>
    <lineage>
        <taxon>Bacteria</taxon>
        <taxon>Pseudomonadati</taxon>
        <taxon>Thermodesulfobacteriota</taxon>
        <taxon>Desulfobacteria</taxon>
        <taxon>Desulfobacterales</taxon>
        <taxon>Desulfobacterales incertae sedis</taxon>
        <taxon>Candidatus Desulfaltia</taxon>
    </lineage>
</organism>
<feature type="domain" description="Response regulatory" evidence="3">
    <location>
        <begin position="1"/>
        <end position="67"/>
    </location>
</feature>
<keyword evidence="1" id="KW-0597">Phosphoprotein</keyword>
<evidence type="ECO:0000256" key="1">
    <source>
        <dbReference type="ARBA" id="ARBA00022553"/>
    </source>
</evidence>
<accession>A0A8J6N5L0</accession>
<dbReference type="SUPFAM" id="SSF52172">
    <property type="entry name" value="CheY-like"/>
    <property type="match status" value="1"/>
</dbReference>
<protein>
    <submittedName>
        <fullName evidence="4">Response regulator</fullName>
    </submittedName>
</protein>
<evidence type="ECO:0000259" key="3">
    <source>
        <dbReference type="PROSITE" id="PS50110"/>
    </source>
</evidence>
<dbReference type="CDD" id="cd17546">
    <property type="entry name" value="REC_hyHK_CKI1_RcsC-like"/>
    <property type="match status" value="1"/>
</dbReference>
<dbReference type="AlphaFoldDB" id="A0A8J6N5L0"/>
<dbReference type="GO" id="GO:0000160">
    <property type="term" value="P:phosphorelay signal transduction system"/>
    <property type="evidence" value="ECO:0007669"/>
    <property type="project" value="InterPro"/>
</dbReference>
<sequence length="68" mass="7753">MPEMDGLEATVKIRKREEGSDKHIPIIALTAHAFEEDKKRCIAAGMDRYATKPIKIRELFAVIEEVLE</sequence>